<evidence type="ECO:0000256" key="1">
    <source>
        <dbReference type="SAM" id="Phobius"/>
    </source>
</evidence>
<accession>A0A858RPR7</accession>
<dbReference type="RefSeq" id="WP_169457513.1">
    <property type="nucleotide sequence ID" value="NZ_CP051774.1"/>
</dbReference>
<feature type="transmembrane region" description="Helical" evidence="1">
    <location>
        <begin position="40"/>
        <end position="58"/>
    </location>
</feature>
<dbReference type="KEGG" id="luo:HHL09_25685"/>
<dbReference type="EMBL" id="CP051774">
    <property type="protein sequence ID" value="QJE99027.1"/>
    <property type="molecule type" value="Genomic_DNA"/>
</dbReference>
<evidence type="ECO:0000313" key="2">
    <source>
        <dbReference type="EMBL" id="QJE99027.1"/>
    </source>
</evidence>
<feature type="transmembrane region" description="Helical" evidence="1">
    <location>
        <begin position="17"/>
        <end position="34"/>
    </location>
</feature>
<keyword evidence="1" id="KW-0472">Membrane</keyword>
<dbReference type="Proteomes" id="UP000501812">
    <property type="component" value="Chromosome"/>
</dbReference>
<dbReference type="AlphaFoldDB" id="A0A858RPR7"/>
<evidence type="ECO:0000313" key="3">
    <source>
        <dbReference type="Proteomes" id="UP000501812"/>
    </source>
</evidence>
<organism evidence="2 3">
    <name type="scientific">Luteolibacter luteus</name>
    <dbReference type="NCBI Taxonomy" id="2728835"/>
    <lineage>
        <taxon>Bacteria</taxon>
        <taxon>Pseudomonadati</taxon>
        <taxon>Verrucomicrobiota</taxon>
        <taxon>Verrucomicrobiia</taxon>
        <taxon>Verrucomicrobiales</taxon>
        <taxon>Verrucomicrobiaceae</taxon>
        <taxon>Luteolibacter</taxon>
    </lineage>
</organism>
<proteinExistence type="predicted"/>
<reference evidence="2 3" key="1">
    <citation type="submission" date="2020-04" db="EMBL/GenBank/DDBJ databases">
        <title>Luteolibacter sp. G-1-1-1 isolated from soil.</title>
        <authorList>
            <person name="Dahal R.H."/>
        </authorList>
    </citation>
    <scope>NUCLEOTIDE SEQUENCE [LARGE SCALE GENOMIC DNA]</scope>
    <source>
        <strain evidence="2 3">G-1-1-1</strain>
    </source>
</reference>
<keyword evidence="1" id="KW-1133">Transmembrane helix</keyword>
<keyword evidence="1" id="KW-0812">Transmembrane</keyword>
<name>A0A858RPR7_9BACT</name>
<gene>
    <name evidence="2" type="ORF">HHL09_25685</name>
</gene>
<dbReference type="PROSITE" id="PS51257">
    <property type="entry name" value="PROKAR_LIPOPROTEIN"/>
    <property type="match status" value="1"/>
</dbReference>
<sequence length="100" mass="11408">MTTRAAKQWRRKYLREGAWFGGAFVILSCTGAYLGDWRVVGAGGAVALFGFIFQRRMFRRWNCEECGSPLQRESKDGSAVVFHCERCGIVWDTKLHQDLS</sequence>
<protein>
    <submittedName>
        <fullName evidence="2">Uncharacterized protein</fullName>
    </submittedName>
</protein>
<keyword evidence="3" id="KW-1185">Reference proteome</keyword>